<dbReference type="AlphaFoldDB" id="A0A077ECX8"/>
<name>A0A077ECX8_9FLAO</name>
<dbReference type="HOGENOM" id="CLU_087608_0_0_10"/>
<sequence>MATSAVLAALGMAAGKVIIKKATESLLDNKNQIYTFLQSNFTKLKNEDVRFSISYLIRIKIPSTSKFLLVRGHRIKDQLQPVGGVYKKLNGFSEFEKWGYKEDCGAKGMKSDDISKDDLRFRVKGKYALDVIKWFESRKDRETTYDREFNEELIEDHGFDKDIFYSKSFREVQKIMKVFGYSTFHQCYEVLIYDIVEFLPTPEQEVELKKLLKSSRKLGSDFMVVDISEIERLSVIEHEEQIAKIGEHTKYLINEK</sequence>
<dbReference type="Proteomes" id="UP000028933">
    <property type="component" value="Chromosome"/>
</dbReference>
<dbReference type="STRING" id="1338011.BD94_1611"/>
<evidence type="ECO:0000313" key="2">
    <source>
        <dbReference type="EMBL" id="AIL45386.1"/>
    </source>
</evidence>
<reference evidence="2" key="1">
    <citation type="journal article" date="2013" name="Lancet">
        <title>First case of E anophelis outbreak in an intensive-care unit.</title>
        <authorList>
            <person name="Teo J."/>
            <person name="Tan S.Y."/>
            <person name="Tay M."/>
            <person name="Ding Y."/>
            <person name="Kjelleberg S."/>
            <person name="Givskov M."/>
            <person name="Lin R.T."/>
            <person name="Yang L."/>
        </authorList>
    </citation>
    <scope>NUCLEOTIDE SEQUENCE [LARGE SCALE GENOMIC DNA]</scope>
    <source>
        <strain evidence="2">NUHP1</strain>
    </source>
</reference>
<protein>
    <recommendedName>
        <fullName evidence="1">CD-NTase-associated protein 16 NUDIX domain-containing protein</fullName>
    </recommendedName>
</protein>
<proteinExistence type="predicted"/>
<dbReference type="KEGG" id="eao:BD94_1611"/>
<reference evidence="2" key="2">
    <citation type="journal article" date="2015" name="Genome Biol. Evol.">
        <title>Complete Genome Sequence and Transcriptomic Analysis of the Novel Pathogen Elizabethkingia anophelis in Response to Oxidative Stress.</title>
        <authorList>
            <person name="Li Y."/>
            <person name="Liu Y."/>
            <person name="Chew S.C."/>
            <person name="Tay M."/>
            <person name="Salido M.M."/>
            <person name="Teo J."/>
            <person name="Lauro F.M."/>
            <person name="Givskov M."/>
            <person name="Yang L."/>
        </authorList>
    </citation>
    <scope>NUCLEOTIDE SEQUENCE</scope>
    <source>
        <strain evidence="2">NUHP1</strain>
    </source>
</reference>
<dbReference type="EMBL" id="CP007547">
    <property type="protein sequence ID" value="AIL45386.1"/>
    <property type="molecule type" value="Genomic_DNA"/>
</dbReference>
<dbReference type="RefSeq" id="WP_024566200.1">
    <property type="nucleotide sequence ID" value="NZ_CP007547.1"/>
</dbReference>
<feature type="domain" description="CD-NTase-associated protein 16 NUDIX" evidence="1">
    <location>
        <begin position="48"/>
        <end position="253"/>
    </location>
</feature>
<dbReference type="Pfam" id="PF18167">
    <property type="entry name" value="Sa_NUDIX"/>
    <property type="match status" value="1"/>
</dbReference>
<organism evidence="2 3">
    <name type="scientific">Elizabethkingia anophelis NUHP1</name>
    <dbReference type="NCBI Taxonomy" id="1338011"/>
    <lineage>
        <taxon>Bacteria</taxon>
        <taxon>Pseudomonadati</taxon>
        <taxon>Bacteroidota</taxon>
        <taxon>Flavobacteriia</taxon>
        <taxon>Flavobacteriales</taxon>
        <taxon>Weeksellaceae</taxon>
        <taxon>Elizabethkingia</taxon>
    </lineage>
</organism>
<gene>
    <name evidence="2" type="ORF">BD94_1611</name>
</gene>
<dbReference type="InterPro" id="IPR040829">
    <property type="entry name" value="Cap16_NUDIX"/>
</dbReference>
<evidence type="ECO:0000313" key="3">
    <source>
        <dbReference type="Proteomes" id="UP000028933"/>
    </source>
</evidence>
<evidence type="ECO:0000259" key="1">
    <source>
        <dbReference type="Pfam" id="PF18167"/>
    </source>
</evidence>
<dbReference type="eggNOG" id="ENOG5032XWY">
    <property type="taxonomic scope" value="Bacteria"/>
</dbReference>
<accession>A0A077ECX8</accession>